<proteinExistence type="predicted"/>
<evidence type="ECO:0000313" key="3">
    <source>
        <dbReference type="Proteomes" id="UP000663880"/>
    </source>
</evidence>
<reference evidence="2" key="1">
    <citation type="submission" date="2021-02" db="EMBL/GenBank/DDBJ databases">
        <authorList>
            <person name="Steward A R."/>
        </authorList>
    </citation>
    <scope>NUCLEOTIDE SEQUENCE</scope>
</reference>
<name>A0A821XR90_9NEOP</name>
<sequence length="169" mass="19234">MSDGCVGQNKKSPTLKTVEIIFPVTGHSYMPADRVFGLTETKIRKLETIVDPKEYEEIMAEHAMVYKLGTEVPVYDYRTAVGEVVKPTNEWHFQITKIKRVILRRGKRTHKILTRGEISYQSDTGSSEMPTASHQNFHGYDSRTSPAGSRREGKEIKRCGNVAKYTLRL</sequence>
<protein>
    <submittedName>
        <fullName evidence="2">Uncharacterized protein</fullName>
    </submittedName>
</protein>
<dbReference type="OrthoDB" id="6919891at2759"/>
<comment type="caution">
    <text evidence="2">The sequence shown here is derived from an EMBL/GenBank/DDBJ whole genome shotgun (WGS) entry which is preliminary data.</text>
</comment>
<organism evidence="2 3">
    <name type="scientific">Pieris macdunnoughi</name>
    <dbReference type="NCBI Taxonomy" id="345717"/>
    <lineage>
        <taxon>Eukaryota</taxon>
        <taxon>Metazoa</taxon>
        <taxon>Ecdysozoa</taxon>
        <taxon>Arthropoda</taxon>
        <taxon>Hexapoda</taxon>
        <taxon>Insecta</taxon>
        <taxon>Pterygota</taxon>
        <taxon>Neoptera</taxon>
        <taxon>Endopterygota</taxon>
        <taxon>Lepidoptera</taxon>
        <taxon>Glossata</taxon>
        <taxon>Ditrysia</taxon>
        <taxon>Papilionoidea</taxon>
        <taxon>Pieridae</taxon>
        <taxon>Pierinae</taxon>
        <taxon>Pieris</taxon>
    </lineage>
</organism>
<evidence type="ECO:0000313" key="2">
    <source>
        <dbReference type="EMBL" id="CAF4945803.1"/>
    </source>
</evidence>
<evidence type="ECO:0000256" key="1">
    <source>
        <dbReference type="SAM" id="MobiDB-lite"/>
    </source>
</evidence>
<dbReference type="AlphaFoldDB" id="A0A821XR90"/>
<feature type="region of interest" description="Disordered" evidence="1">
    <location>
        <begin position="119"/>
        <end position="154"/>
    </location>
</feature>
<dbReference type="EMBL" id="CAJOBZ010000070">
    <property type="protein sequence ID" value="CAF4945803.1"/>
    <property type="molecule type" value="Genomic_DNA"/>
</dbReference>
<keyword evidence="3" id="KW-1185">Reference proteome</keyword>
<accession>A0A821XR90</accession>
<feature type="compositionally biased region" description="Polar residues" evidence="1">
    <location>
        <begin position="119"/>
        <end position="147"/>
    </location>
</feature>
<dbReference type="Proteomes" id="UP000663880">
    <property type="component" value="Unassembled WGS sequence"/>
</dbReference>
<gene>
    <name evidence="2" type="ORF">PMACD_LOCUS15159</name>
</gene>